<feature type="domain" description="GFO/IDH/MocA-like oxidoreductase" evidence="7">
    <location>
        <begin position="134"/>
        <end position="258"/>
    </location>
</feature>
<proteinExistence type="inferred from homology"/>
<dbReference type="SUPFAM" id="SSF55347">
    <property type="entry name" value="Glyceraldehyde-3-phosphate dehydrogenase-like, C-terminal domain"/>
    <property type="match status" value="1"/>
</dbReference>
<dbReference type="GO" id="GO:0047837">
    <property type="term" value="F:D-xylose 1-dehydrogenase (NADP+) activity"/>
    <property type="evidence" value="ECO:0007669"/>
    <property type="project" value="UniProtKB-EC"/>
</dbReference>
<dbReference type="InterPro" id="IPR000683">
    <property type="entry name" value="Gfo/Idh/MocA-like_OxRdtase_N"/>
</dbReference>
<dbReference type="AlphaFoldDB" id="A0A8H7UQW1"/>
<protein>
    <recommendedName>
        <fullName evidence="3">D-xylose 1-dehydrogenase (NADP(+), D-xylono-1,5-lactone-forming)</fullName>
        <ecNumber evidence="3">1.1.1.179</ecNumber>
    </recommendedName>
    <alternativeName>
        <fullName evidence="4">D-xylose-NADP dehydrogenase</fullName>
    </alternativeName>
</protein>
<dbReference type="EMBL" id="JAEPRA010000003">
    <property type="protein sequence ID" value="KAG2187629.1"/>
    <property type="molecule type" value="Genomic_DNA"/>
</dbReference>
<evidence type="ECO:0000313" key="9">
    <source>
        <dbReference type="Proteomes" id="UP000612746"/>
    </source>
</evidence>
<dbReference type="Gene3D" id="3.30.360.10">
    <property type="entry name" value="Dihydrodipicolinate Reductase, domain 2"/>
    <property type="match status" value="1"/>
</dbReference>
<evidence type="ECO:0000256" key="1">
    <source>
        <dbReference type="ARBA" id="ARBA00010928"/>
    </source>
</evidence>
<dbReference type="Proteomes" id="UP000612746">
    <property type="component" value="Unassembled WGS sequence"/>
</dbReference>
<reference evidence="8" key="1">
    <citation type="submission" date="2020-12" db="EMBL/GenBank/DDBJ databases">
        <title>Metabolic potential, ecology and presence of endohyphal bacteria is reflected in genomic diversity of Mucoromycotina.</title>
        <authorList>
            <person name="Muszewska A."/>
            <person name="Okrasinska A."/>
            <person name="Steczkiewicz K."/>
            <person name="Drgas O."/>
            <person name="Orlowska M."/>
            <person name="Perlinska-Lenart U."/>
            <person name="Aleksandrzak-Piekarczyk T."/>
            <person name="Szatraj K."/>
            <person name="Zielenkiewicz U."/>
            <person name="Pilsyk S."/>
            <person name="Malc E."/>
            <person name="Mieczkowski P."/>
            <person name="Kruszewska J.S."/>
            <person name="Biernat P."/>
            <person name="Pawlowska J."/>
        </authorList>
    </citation>
    <scope>NUCLEOTIDE SEQUENCE</scope>
    <source>
        <strain evidence="8">WA0000051536</strain>
    </source>
</reference>
<dbReference type="PANTHER" id="PTHR22604:SF105">
    <property type="entry name" value="TRANS-1,2-DIHYDROBENZENE-1,2-DIOL DEHYDROGENASE"/>
    <property type="match status" value="1"/>
</dbReference>
<evidence type="ECO:0000256" key="3">
    <source>
        <dbReference type="ARBA" id="ARBA00038984"/>
    </source>
</evidence>
<evidence type="ECO:0000259" key="7">
    <source>
        <dbReference type="Pfam" id="PF22725"/>
    </source>
</evidence>
<dbReference type="OrthoDB" id="2129491at2759"/>
<sequence>MVVNWGIIGTGNIANAFASALKHAKEAQLVAVGSRSKQSAVKFGTTYGIPEEHCHPTYDDLFSDPKVHAVYICTPHPYHCELALMGAKAGKHLLVEKPMAMNEKEAVQIIDAAKDNNVFFMEGYMYRCHPQTKKLCEIISQGLIGDVKLIRANFSYNGTSYGPESRVWNNELGGGALLDIGGYPLSLARLVAGAARGLPFSNPDSLQAIGKLSSTNVDEWTIASLNFSNNEIGAQLFTGIFADSDCTAEVIGSAGTIRLTSPWRPDVPEMGKPTIVLTKPGEAPTTIEDYEPLGTSIFVFEAEEVSNAILAGQKECRFMTWEDSIGQVKAMDEWRRQIGLKYNAD</sequence>
<dbReference type="EC" id="1.1.1.179" evidence="3"/>
<comment type="similarity">
    <text evidence="1">Belongs to the Gfo/Idh/MocA family.</text>
</comment>
<dbReference type="InterPro" id="IPR050984">
    <property type="entry name" value="Gfo/Idh/MocA_domain"/>
</dbReference>
<keyword evidence="9" id="KW-1185">Reference proteome</keyword>
<feature type="domain" description="Gfo/Idh/MocA-like oxidoreductase N-terminal" evidence="6">
    <location>
        <begin position="3"/>
        <end position="124"/>
    </location>
</feature>
<dbReference type="SUPFAM" id="SSF51735">
    <property type="entry name" value="NAD(P)-binding Rossmann-fold domains"/>
    <property type="match status" value="1"/>
</dbReference>
<dbReference type="Pfam" id="PF01408">
    <property type="entry name" value="GFO_IDH_MocA"/>
    <property type="match status" value="1"/>
</dbReference>
<dbReference type="Pfam" id="PF22725">
    <property type="entry name" value="GFO_IDH_MocA_C3"/>
    <property type="match status" value="1"/>
</dbReference>
<dbReference type="InterPro" id="IPR055170">
    <property type="entry name" value="GFO_IDH_MocA-like_dom"/>
</dbReference>
<evidence type="ECO:0000259" key="6">
    <source>
        <dbReference type="Pfam" id="PF01408"/>
    </source>
</evidence>
<evidence type="ECO:0000256" key="2">
    <source>
        <dbReference type="ARBA" id="ARBA00023002"/>
    </source>
</evidence>
<comment type="caution">
    <text evidence="8">The sequence shown here is derived from an EMBL/GenBank/DDBJ whole genome shotgun (WGS) entry which is preliminary data.</text>
</comment>
<name>A0A8H7UQW1_9FUNG</name>
<evidence type="ECO:0000256" key="4">
    <source>
        <dbReference type="ARBA" id="ARBA00042988"/>
    </source>
</evidence>
<gene>
    <name evidence="8" type="ORF">INT44_005319</name>
</gene>
<dbReference type="InterPro" id="IPR036291">
    <property type="entry name" value="NAD(P)-bd_dom_sf"/>
</dbReference>
<keyword evidence="2" id="KW-0560">Oxidoreductase</keyword>
<dbReference type="Gene3D" id="3.40.50.720">
    <property type="entry name" value="NAD(P)-binding Rossmann-like Domain"/>
    <property type="match status" value="1"/>
</dbReference>
<organism evidence="8 9">
    <name type="scientific">Umbelopsis vinacea</name>
    <dbReference type="NCBI Taxonomy" id="44442"/>
    <lineage>
        <taxon>Eukaryota</taxon>
        <taxon>Fungi</taxon>
        <taxon>Fungi incertae sedis</taxon>
        <taxon>Mucoromycota</taxon>
        <taxon>Mucoromycotina</taxon>
        <taxon>Umbelopsidomycetes</taxon>
        <taxon>Umbelopsidales</taxon>
        <taxon>Umbelopsidaceae</taxon>
        <taxon>Umbelopsis</taxon>
    </lineage>
</organism>
<dbReference type="PANTHER" id="PTHR22604">
    <property type="entry name" value="OXIDOREDUCTASES"/>
    <property type="match status" value="1"/>
</dbReference>
<comment type="catalytic activity">
    <reaction evidence="5">
        <text>D-xylose + NADP(+) = D-xylono-1,5-lactone + NADPH + H(+)</text>
        <dbReference type="Rhea" id="RHEA:22000"/>
        <dbReference type="ChEBI" id="CHEBI:15378"/>
        <dbReference type="ChEBI" id="CHEBI:15867"/>
        <dbReference type="ChEBI" id="CHEBI:53455"/>
        <dbReference type="ChEBI" id="CHEBI:57783"/>
        <dbReference type="ChEBI" id="CHEBI:58349"/>
        <dbReference type="EC" id="1.1.1.179"/>
    </reaction>
</comment>
<dbReference type="GO" id="GO:0000166">
    <property type="term" value="F:nucleotide binding"/>
    <property type="evidence" value="ECO:0007669"/>
    <property type="project" value="InterPro"/>
</dbReference>
<evidence type="ECO:0000313" key="8">
    <source>
        <dbReference type="EMBL" id="KAG2187629.1"/>
    </source>
</evidence>
<accession>A0A8H7UQW1</accession>
<evidence type="ECO:0000256" key="5">
    <source>
        <dbReference type="ARBA" id="ARBA00049233"/>
    </source>
</evidence>